<feature type="transmembrane region" description="Helical" evidence="1">
    <location>
        <begin position="68"/>
        <end position="87"/>
    </location>
</feature>
<keyword evidence="4" id="KW-1185">Reference proteome</keyword>
<dbReference type="AlphaFoldDB" id="A0A1N7LCI5"/>
<dbReference type="PANTHER" id="PTHR14969:SF13">
    <property type="entry name" value="AT30094P"/>
    <property type="match status" value="1"/>
</dbReference>
<evidence type="ECO:0000259" key="2">
    <source>
        <dbReference type="SMART" id="SM00014"/>
    </source>
</evidence>
<feature type="transmembrane region" description="Helical" evidence="1">
    <location>
        <begin position="142"/>
        <end position="159"/>
    </location>
</feature>
<name>A0A1N7LCI5_9FLAO</name>
<dbReference type="SUPFAM" id="SSF48317">
    <property type="entry name" value="Acid phosphatase/Vanadium-dependent haloperoxidase"/>
    <property type="match status" value="1"/>
</dbReference>
<feature type="transmembrane region" description="Helical" evidence="1">
    <location>
        <begin position="196"/>
        <end position="217"/>
    </location>
</feature>
<evidence type="ECO:0000313" key="3">
    <source>
        <dbReference type="EMBL" id="SIS71592.1"/>
    </source>
</evidence>
<evidence type="ECO:0000313" key="4">
    <source>
        <dbReference type="Proteomes" id="UP000185839"/>
    </source>
</evidence>
<feature type="transmembrane region" description="Helical" evidence="1">
    <location>
        <begin position="168"/>
        <end position="190"/>
    </location>
</feature>
<dbReference type="SMART" id="SM00014">
    <property type="entry name" value="acidPPc"/>
    <property type="match status" value="1"/>
</dbReference>
<keyword evidence="1" id="KW-0472">Membrane</keyword>
<dbReference type="EMBL" id="FTOI01000005">
    <property type="protein sequence ID" value="SIS71592.1"/>
    <property type="molecule type" value="Genomic_DNA"/>
</dbReference>
<dbReference type="InterPro" id="IPR036938">
    <property type="entry name" value="PAP2/HPO_sf"/>
</dbReference>
<protein>
    <submittedName>
        <fullName evidence="3">PAP2 superfamily protein</fullName>
    </submittedName>
</protein>
<dbReference type="Gene3D" id="1.20.144.10">
    <property type="entry name" value="Phosphatidic acid phosphatase type 2/haloperoxidase"/>
    <property type="match status" value="1"/>
</dbReference>
<keyword evidence="1" id="KW-0812">Transmembrane</keyword>
<feature type="domain" description="Phosphatidic acid phosphatase type 2/haloperoxidase" evidence="2">
    <location>
        <begin position="94"/>
        <end position="211"/>
    </location>
</feature>
<dbReference type="InterPro" id="IPR000326">
    <property type="entry name" value="PAP2/HPO"/>
</dbReference>
<sequence length="276" mass="31607">MMNTNVINNYAKLKCSIFILPLVLLLAIVLFLYREDSLNAYQYTQIQKDCFFFLNHHLGQFPNLEYNLTQIGDASIFLSFLIIFVVYAPQIWEALISASLVSLLFSKILKNFFDVPRPAVVYDNDLFTIVGKTAVGYSSLPSGHSITIFTSLTILLYAFMPKDFKLKFLWFFFIVVLGLFIAFSRVGVGAHHPLDVIIGSIIGYISAIIGIFISRKYKIWHWVGYKKYYPIFIVLILGSGISIISKIVNDQLVIYYLAFISLCVSLYKIVYIYVKK</sequence>
<dbReference type="CDD" id="cd01610">
    <property type="entry name" value="PAP2_like"/>
    <property type="match status" value="1"/>
</dbReference>
<feature type="transmembrane region" description="Helical" evidence="1">
    <location>
        <begin position="229"/>
        <end position="248"/>
    </location>
</feature>
<dbReference type="STRING" id="713588.SAMN05421789_1053"/>
<accession>A0A1N7LCI5</accession>
<dbReference type="Proteomes" id="UP000185839">
    <property type="component" value="Unassembled WGS sequence"/>
</dbReference>
<evidence type="ECO:0000256" key="1">
    <source>
        <dbReference type="SAM" id="Phobius"/>
    </source>
</evidence>
<feature type="transmembrane region" description="Helical" evidence="1">
    <location>
        <begin position="254"/>
        <end position="274"/>
    </location>
</feature>
<gene>
    <name evidence="3" type="ORF">SAMN05421789_1053</name>
</gene>
<dbReference type="RefSeq" id="WP_076386569.1">
    <property type="nucleotide sequence ID" value="NZ_FTOI01000005.1"/>
</dbReference>
<reference evidence="4" key="1">
    <citation type="submission" date="2017-01" db="EMBL/GenBank/DDBJ databases">
        <authorList>
            <person name="Varghese N."/>
            <person name="Submissions S."/>
        </authorList>
    </citation>
    <scope>NUCLEOTIDE SEQUENCE [LARGE SCALE GENOMIC DNA]</scope>
    <source>
        <strain evidence="4">DSM 23145</strain>
    </source>
</reference>
<dbReference type="PANTHER" id="PTHR14969">
    <property type="entry name" value="SPHINGOSINE-1-PHOSPHATE PHOSPHOHYDROLASE"/>
    <property type="match status" value="1"/>
</dbReference>
<organism evidence="3 4">
    <name type="scientific">Kaistella chaponensis</name>
    <dbReference type="NCBI Taxonomy" id="713588"/>
    <lineage>
        <taxon>Bacteria</taxon>
        <taxon>Pseudomonadati</taxon>
        <taxon>Bacteroidota</taxon>
        <taxon>Flavobacteriia</taxon>
        <taxon>Flavobacteriales</taxon>
        <taxon>Weeksellaceae</taxon>
        <taxon>Chryseobacterium group</taxon>
        <taxon>Kaistella</taxon>
    </lineage>
</organism>
<feature type="transmembrane region" description="Helical" evidence="1">
    <location>
        <begin position="12"/>
        <end position="33"/>
    </location>
</feature>
<dbReference type="GO" id="GO:0042392">
    <property type="term" value="F:sphingosine-1-phosphate phosphatase activity"/>
    <property type="evidence" value="ECO:0007669"/>
    <property type="project" value="TreeGrafter"/>
</dbReference>
<keyword evidence="1" id="KW-1133">Transmembrane helix</keyword>
<dbReference type="Pfam" id="PF01569">
    <property type="entry name" value="PAP2"/>
    <property type="match status" value="1"/>
</dbReference>
<proteinExistence type="predicted"/>